<evidence type="ECO:0000313" key="2">
    <source>
        <dbReference type="Proteomes" id="UP000265520"/>
    </source>
</evidence>
<dbReference type="AlphaFoldDB" id="A0A392WA13"/>
<sequence>GEELDTMKFLVEEDNVIEGDDGGSNGEDVVILNVKFDHGETNLDEYND</sequence>
<evidence type="ECO:0000313" key="1">
    <source>
        <dbReference type="EMBL" id="MCI95695.1"/>
    </source>
</evidence>
<accession>A0A392WA13</accession>
<protein>
    <submittedName>
        <fullName evidence="1">Uncharacterized protein</fullName>
    </submittedName>
</protein>
<comment type="caution">
    <text evidence="1">The sequence shown here is derived from an EMBL/GenBank/DDBJ whole genome shotgun (WGS) entry which is preliminary data.</text>
</comment>
<organism evidence="1 2">
    <name type="scientific">Trifolium medium</name>
    <dbReference type="NCBI Taxonomy" id="97028"/>
    <lineage>
        <taxon>Eukaryota</taxon>
        <taxon>Viridiplantae</taxon>
        <taxon>Streptophyta</taxon>
        <taxon>Embryophyta</taxon>
        <taxon>Tracheophyta</taxon>
        <taxon>Spermatophyta</taxon>
        <taxon>Magnoliopsida</taxon>
        <taxon>eudicotyledons</taxon>
        <taxon>Gunneridae</taxon>
        <taxon>Pentapetalae</taxon>
        <taxon>rosids</taxon>
        <taxon>fabids</taxon>
        <taxon>Fabales</taxon>
        <taxon>Fabaceae</taxon>
        <taxon>Papilionoideae</taxon>
        <taxon>50 kb inversion clade</taxon>
        <taxon>NPAAA clade</taxon>
        <taxon>Hologalegina</taxon>
        <taxon>IRL clade</taxon>
        <taxon>Trifolieae</taxon>
        <taxon>Trifolium</taxon>
    </lineage>
</organism>
<keyword evidence="2" id="KW-1185">Reference proteome</keyword>
<proteinExistence type="predicted"/>
<dbReference type="EMBL" id="LXQA011394331">
    <property type="protein sequence ID" value="MCI95695.1"/>
    <property type="molecule type" value="Genomic_DNA"/>
</dbReference>
<dbReference type="Proteomes" id="UP000265520">
    <property type="component" value="Unassembled WGS sequence"/>
</dbReference>
<name>A0A392WA13_9FABA</name>
<reference evidence="1 2" key="1">
    <citation type="journal article" date="2018" name="Front. Plant Sci.">
        <title>Red Clover (Trifolium pratense) and Zigzag Clover (T. medium) - A Picture of Genomic Similarities and Differences.</title>
        <authorList>
            <person name="Dluhosova J."/>
            <person name="Istvanek J."/>
            <person name="Nedelnik J."/>
            <person name="Repkova J."/>
        </authorList>
    </citation>
    <scope>NUCLEOTIDE SEQUENCE [LARGE SCALE GENOMIC DNA]</scope>
    <source>
        <strain evidence="2">cv. 10/8</strain>
        <tissue evidence="1">Leaf</tissue>
    </source>
</reference>
<feature type="non-terminal residue" evidence="1">
    <location>
        <position position="1"/>
    </location>
</feature>